<dbReference type="Pfam" id="PF05048">
    <property type="entry name" value="NosD"/>
    <property type="match status" value="2"/>
</dbReference>
<sequence>MGECKMTETLGKSADAPALGNGLKRRSAVIIAVLVAVSMAAFVVATPVAATASEITVSDGESIQDAVDEAEPGDTIVVEDGNYEEEVIIDVEDISIVAADGASPVLDGGGDDGLETAISIEDANGVTIEGFNVSNYLEDTAIVVQDSAGVTLSDMDVIGGWGNSGDGIHLVNSPDAVVEDTVVDEHNYGVLVETSDGTLLENVTALENSDGVEISAENVVVTESTFETNGDAIRVRPGADGAVVENSTFYDNYGNAVYAYQAADLEVRNNTATDSRDEGFDIYQSPDAVVTENEVTSDYAEYGVLIRDNSHGAIVDGNDLSENDEEGILVEASNAVTIMDNVVEGNVPGVGSLDNGIQVRASEGTTIVGNEIHDNGYRGIYVNGRSIWGSTSGPNADVIVEDNNVSGHDAAVDVSFSANATITGNDLESGLVLDGDQLAHFDHPVEDNTVDGEPLFFANGEDDPAIPDDIGQIIVVNSTNVDVSGHEFTDVAAGIQIAYSDQVTVHDNDLTRGGHDDFLTDRGQINFWDGTDVTVTENTMQDSEWMGLVLYGTEEAVIDGNEIDAPTRYGLFAEGTVDVEITNNDVTNGVETDGINIGEDADDTTIADNVVTGNEEMSGIQVEDGDATITGNEVSNNARGIAIYEAGDVTISNNVVTDHHWVGIGPRHSTDTNERLVIESNEVARNGQGIGSGNADEDVTIRDNVISESEGNGIEARTGLITNNTVTDVEDNGIEARSGATVDDNTILNSGEHGIYAWGGDLMNNTVTDSGLEGIYIDGFEDDQVVNNSVSGHDIDLRLDESANATVVGNEFETGVFLDVFRDGVEFTDHAFEDNLVAGDPLVYFHDVDDPNVPTDAGQVIIANSSNVTAEDLTLDDSAPTIQVIYSENVTIADSTITAPTTDGLYLAESVNVTLDSVTVEGGDTGVATDELESIEVTNSVLVDNDDYGLAVDLRDGVQNATITDNTIARNGVGVDLNAWGDLDGIVVTGNAFQDNVEGLVLQDETEDVTIAQNSFEGNDFAFVNDYYLTADEMTVTDNWWGAESGASGGVTDACTGTVADGAGDAIDDDGDNNVCFDPWLNEDPIDGPSASFTVDPADPDEGEEITFDASGSTAPDGDVTAYHWDFNGDGEINETTADPETAHVFDTPGTYEVELTVEDENGVTATTNETVEVYGLDPLEAIFEWEPPAPEPSEDVTFDAENSTAPTGDVDTYHWDFGDGTTETTSSPEITHQYTEDGSYAVELEIETESGETNATTATIHVAVEGEAIWTETVDERFDDNAPTVVDGMAYISDFQGTVYAIDVDTGDVEWEFERDYDGTDEAPTVVDGVVYVAGGTSLIGDSGTLYAIDAETGDERWNETMTRPPRGSTVVGDTVYVSTGPDFDHNNGYVLAFDATDGEALWEYETTGQTRGAPTVADGTVFIGDRVGTVYALGAADGTEKWTFQSDSGTNIPTSPTVDDGTVYVPVDNVVPEFGGDVTRWTTEVHALDAETGAEIWDEPFGDDYEGAGITAAPTVHDGTIYVPGGDSELFAIDADDGSEAWRFDSSSMIRSSPTVVHAPDDVDKVHADDALVFVGTGDGTVYAIGDASSAVHWVYDAGDRADSSPTAADGVVYVAGNEPDFDGTLHAIDAGVGGSSSDSRIRLATFGHNEALYPQFLVEVTDSNAPVLEGETLEVEVTVHNVGGEGTQEVELVGLDGSVEDTVELTLERHETETVTLTNPTAEDDADYGDITVRTEDNADEKEIAIQQEVALDGCTDIDTPGVYTIVSGQTSSSTCITITSSYVELDGQGIYLAGGGGMDDGAHGIHVDGTDGQLTNVVINDVHLESWSSFQVDNAGIRVQNVTDSEITNSTSIDGYYGIWANDLTNSTIHGNDLSGNNWYGAYLYDSPGNVITDNEMTGAYYGLHLASGSDDAVVEDNVIVANNYGLLLTGVSGVEVADIDARYNRGDVQAPWDLPDFYASDSGPTVVENYTVSAPSEVTVNDVTGDSVDDGVVYASDEVEFEFTATPASEFIVSFGAQNVDLEATHAPAENPNAHSLGTYIDVQEESGTPSYLNLSVHYDEAHLDGADPTDLSLWRYDHADETWEELEDSSVDTDNEVVTTDLTEFGTIGLFVEEPGDAEPGVPATEEISDLTVIVHGDNAWQNLEESATHLSGTKWNATVDVDDLPSGDTYDLWMDLENEFDATYSINIDKDLEEVEVLGEKPDVSITAVDSHTADEGTMYASEDVTVTIEASADDGRDVDTVDLEIHSLATTWSHDVAASHDGGETWTATIDLEDVPDDAPYELSARATDEAGLDNETEVDETLVIDRESPSLTGAIEDVDGEAATIEIRSDTDLEGAPTASVTGPDGSTTEPTVQSDGDHWNATIDLDSAGEYDVTIEGTDLAGNDGTATTAVTADTEFATDNRTGVLHNEETGTFIEFETESDLQDGFAAVSENEDAYEKLEDDLLGAGFLTAMLGDDLEANLTSATIHVPADVSDVDGVDDPEAVDITHYNGSTDEWETVETTVETIADDTIGVNGEYWVAEVEEFSTYGAIATDDEPPELLATTPDDGETLEHGSDDVTLEFEYDDDGSGVDVGAVELVVDGSDVSDDPATAITSTSASHEMDVVDGESYTAAVTLADEAGNVETYDLTFAVDDGSTGDDSGSGVPDENGDDDGDTEDGGTGGSDTDTSPGDTDSDDDPDSDDGSDADDDPDADGDDSDADADDSDSDTGDSDSDSDPADGDTDGSETGTDDSDPDASATGTDDSGEDDTVPGFTGVSGLLALLLATSLLWYSRTDR</sequence>
<feature type="transmembrane region" description="Helical" evidence="5">
    <location>
        <begin position="28"/>
        <end position="50"/>
    </location>
</feature>
<organism evidence="7 8">
    <name type="scientific">Natrarchaeobius chitinivorans</name>
    <dbReference type="NCBI Taxonomy" id="1679083"/>
    <lineage>
        <taxon>Archaea</taxon>
        <taxon>Methanobacteriati</taxon>
        <taxon>Methanobacteriota</taxon>
        <taxon>Stenosarchaea group</taxon>
        <taxon>Halobacteria</taxon>
        <taxon>Halobacteriales</taxon>
        <taxon>Natrialbaceae</taxon>
        <taxon>Natrarchaeobius</taxon>
    </lineage>
</organism>
<feature type="domain" description="PKD" evidence="6">
    <location>
        <begin position="1089"/>
        <end position="1174"/>
    </location>
</feature>
<dbReference type="SMART" id="SM00564">
    <property type="entry name" value="PQQ"/>
    <property type="match status" value="8"/>
</dbReference>
<dbReference type="SMART" id="SM00710">
    <property type="entry name" value="PbH1"/>
    <property type="match status" value="37"/>
</dbReference>
<gene>
    <name evidence="7" type="ORF">EA473_12560</name>
</gene>
<dbReference type="EMBL" id="REGA01000010">
    <property type="protein sequence ID" value="RQG94201.1"/>
    <property type="molecule type" value="Genomic_DNA"/>
</dbReference>
<comment type="caution">
    <text evidence="7">The sequence shown here is derived from an EMBL/GenBank/DDBJ whole genome shotgun (WGS) entry which is preliminary data.</text>
</comment>
<dbReference type="SMART" id="SM00722">
    <property type="entry name" value="CASH"/>
    <property type="match status" value="4"/>
</dbReference>
<dbReference type="NCBIfam" id="TIGR03804">
    <property type="entry name" value="para_beta_helix"/>
    <property type="match status" value="2"/>
</dbReference>
<dbReference type="InterPro" id="IPR015943">
    <property type="entry name" value="WD40/YVTN_repeat-like_dom_sf"/>
</dbReference>
<dbReference type="Gene3D" id="2.60.40.10">
    <property type="entry name" value="Immunoglobulins"/>
    <property type="match status" value="2"/>
</dbReference>
<feature type="compositionally biased region" description="Acidic residues" evidence="4">
    <location>
        <begin position="2659"/>
        <end position="2669"/>
    </location>
</feature>
<dbReference type="InterPro" id="IPR011050">
    <property type="entry name" value="Pectin_lyase_fold/virulence"/>
</dbReference>
<dbReference type="InterPro" id="IPR000601">
    <property type="entry name" value="PKD_dom"/>
</dbReference>
<dbReference type="PANTHER" id="PTHR22990">
    <property type="entry name" value="F-BOX ONLY PROTEIN"/>
    <property type="match status" value="1"/>
</dbReference>
<dbReference type="InterPro" id="IPR002372">
    <property type="entry name" value="PQQ_rpt_dom"/>
</dbReference>
<dbReference type="InterPro" id="IPR035986">
    <property type="entry name" value="PKD_dom_sf"/>
</dbReference>
<dbReference type="PROSITE" id="PS50093">
    <property type="entry name" value="PKD"/>
    <property type="match status" value="2"/>
</dbReference>
<feature type="compositionally biased region" description="Acidic residues" evidence="4">
    <location>
        <begin position="2684"/>
        <end position="2746"/>
    </location>
</feature>
<dbReference type="InterPro" id="IPR007742">
    <property type="entry name" value="NosD_dom"/>
</dbReference>
<dbReference type="SMART" id="SM00089">
    <property type="entry name" value="PKD"/>
    <property type="match status" value="2"/>
</dbReference>
<evidence type="ECO:0000256" key="1">
    <source>
        <dbReference type="ARBA" id="ARBA00004906"/>
    </source>
</evidence>
<protein>
    <submittedName>
        <fullName evidence="7">PKD domain-containing protein</fullName>
    </submittedName>
</protein>
<accession>A0A3N6MF55</accession>
<dbReference type="Gene3D" id="2.160.20.10">
    <property type="entry name" value="Single-stranded right-handed beta-helix, Pectin lyase-like"/>
    <property type="match status" value="6"/>
</dbReference>
<keyword evidence="5" id="KW-1133">Transmembrane helix</keyword>
<evidence type="ECO:0000313" key="8">
    <source>
        <dbReference type="Proteomes" id="UP000282323"/>
    </source>
</evidence>
<name>A0A3N6MF55_NATCH</name>
<comment type="pathway">
    <text evidence="1">Protein modification; protein ubiquitination.</text>
</comment>
<dbReference type="SUPFAM" id="SSF49299">
    <property type="entry name" value="PKD domain"/>
    <property type="match status" value="2"/>
</dbReference>
<keyword evidence="5" id="KW-0472">Membrane</keyword>
<dbReference type="Gene3D" id="2.130.10.10">
    <property type="entry name" value="YVTN repeat-like/Quinoprotein amine dehydrogenase"/>
    <property type="match status" value="1"/>
</dbReference>
<dbReference type="InterPro" id="IPR011047">
    <property type="entry name" value="Quinoprotein_ADH-like_sf"/>
</dbReference>
<evidence type="ECO:0000256" key="3">
    <source>
        <dbReference type="ARBA" id="ARBA00022786"/>
    </source>
</evidence>
<feature type="compositionally biased region" description="Polar residues" evidence="4">
    <location>
        <begin position="2348"/>
        <end position="2364"/>
    </location>
</feature>
<keyword evidence="5" id="KW-0812">Transmembrane</keyword>
<dbReference type="PANTHER" id="PTHR22990:SF15">
    <property type="entry name" value="F-BOX ONLY PROTEIN 10"/>
    <property type="match status" value="1"/>
</dbReference>
<dbReference type="Gene3D" id="2.40.10.480">
    <property type="match status" value="3"/>
</dbReference>
<dbReference type="Pfam" id="PF13360">
    <property type="entry name" value="PQQ_2"/>
    <property type="match status" value="3"/>
</dbReference>
<dbReference type="InterPro" id="IPR022409">
    <property type="entry name" value="PKD/Chitinase_dom"/>
</dbReference>
<keyword evidence="3" id="KW-0833">Ubl conjugation pathway</keyword>
<feature type="compositionally biased region" description="Low complexity" evidence="4">
    <location>
        <begin position="2644"/>
        <end position="2655"/>
    </location>
</feature>
<feature type="domain" description="PKD" evidence="6">
    <location>
        <begin position="1195"/>
        <end position="1270"/>
    </location>
</feature>
<proteinExistence type="predicted"/>
<dbReference type="CDD" id="cd00146">
    <property type="entry name" value="PKD"/>
    <property type="match status" value="2"/>
</dbReference>
<dbReference type="InterPro" id="IPR051550">
    <property type="entry name" value="SCF-Subunits/Alg-Epimerases"/>
</dbReference>
<dbReference type="SUPFAM" id="SSF50998">
    <property type="entry name" value="Quinoprotein alcohol dehydrogenase-like"/>
    <property type="match status" value="1"/>
</dbReference>
<dbReference type="SUPFAM" id="SSF51126">
    <property type="entry name" value="Pectin lyase-like"/>
    <property type="match status" value="6"/>
</dbReference>
<feature type="transmembrane region" description="Helical" evidence="5">
    <location>
        <begin position="2764"/>
        <end position="2783"/>
    </location>
</feature>
<dbReference type="Pfam" id="PF13229">
    <property type="entry name" value="Beta_helix"/>
    <property type="match status" value="4"/>
</dbReference>
<dbReference type="InterPro" id="IPR022441">
    <property type="entry name" value="Para_beta_helix_rpt-2"/>
</dbReference>
<dbReference type="InterPro" id="IPR012334">
    <property type="entry name" value="Pectin_lyas_fold"/>
</dbReference>
<dbReference type="Proteomes" id="UP000282323">
    <property type="component" value="Unassembled WGS sequence"/>
</dbReference>
<feature type="region of interest" description="Disordered" evidence="4">
    <location>
        <begin position="2336"/>
        <end position="2367"/>
    </location>
</feature>
<evidence type="ECO:0000259" key="6">
    <source>
        <dbReference type="PROSITE" id="PS50093"/>
    </source>
</evidence>
<feature type="region of interest" description="Disordered" evidence="4">
    <location>
        <begin position="2642"/>
        <end position="2766"/>
    </location>
</feature>
<evidence type="ECO:0000256" key="2">
    <source>
        <dbReference type="ARBA" id="ARBA00022737"/>
    </source>
</evidence>
<dbReference type="InterPro" id="IPR006626">
    <property type="entry name" value="PbH1"/>
</dbReference>
<evidence type="ECO:0000256" key="5">
    <source>
        <dbReference type="SAM" id="Phobius"/>
    </source>
</evidence>
<evidence type="ECO:0000256" key="4">
    <source>
        <dbReference type="SAM" id="MobiDB-lite"/>
    </source>
</evidence>
<dbReference type="InterPro" id="IPR039448">
    <property type="entry name" value="Beta_helix"/>
</dbReference>
<evidence type="ECO:0000313" key="7">
    <source>
        <dbReference type="EMBL" id="RQG94201.1"/>
    </source>
</evidence>
<dbReference type="InterPro" id="IPR018391">
    <property type="entry name" value="PQQ_b-propeller_rpt"/>
</dbReference>
<reference evidence="7 8" key="1">
    <citation type="submission" date="2018-10" db="EMBL/GenBank/DDBJ databases">
        <title>Natrarchaeobius chitinivorans gen. nov., sp. nov., and Natrarchaeobius haloalkaliphilus sp. nov., alkaliphilic, chitin-utilizing haloarchaea from hypersaline alkaline lakes.</title>
        <authorList>
            <person name="Sorokin D.Y."/>
            <person name="Elcheninov A.G."/>
            <person name="Kostrikina N.A."/>
            <person name="Bale N.J."/>
            <person name="Sinninghe Damste J.S."/>
            <person name="Khijniak T.V."/>
            <person name="Kublanov I.V."/>
            <person name="Toshchakov S.V."/>
        </authorList>
    </citation>
    <scope>NUCLEOTIDE SEQUENCE [LARGE SCALE GENOMIC DNA]</scope>
    <source>
        <strain evidence="7 8">AArcht4T</strain>
    </source>
</reference>
<dbReference type="Pfam" id="PF18911">
    <property type="entry name" value="PKD_4"/>
    <property type="match status" value="2"/>
</dbReference>
<dbReference type="InterPro" id="IPR013783">
    <property type="entry name" value="Ig-like_fold"/>
</dbReference>
<keyword evidence="8" id="KW-1185">Reference proteome</keyword>
<keyword evidence="2" id="KW-0677">Repeat</keyword>
<dbReference type="InterPro" id="IPR006633">
    <property type="entry name" value="Carb-bd_sugar_hydrolysis-dom"/>
</dbReference>